<dbReference type="Pfam" id="PF00419">
    <property type="entry name" value="Fimbrial"/>
    <property type="match status" value="1"/>
</dbReference>
<dbReference type="InterPro" id="IPR050263">
    <property type="entry name" value="Bact_Fimbrial_Adh_Pro"/>
</dbReference>
<name>A0ABD6X948_PHODM</name>
<feature type="signal peptide" evidence="5">
    <location>
        <begin position="1"/>
        <end position="22"/>
    </location>
</feature>
<evidence type="ECO:0000259" key="6">
    <source>
        <dbReference type="Pfam" id="PF00419"/>
    </source>
</evidence>
<protein>
    <submittedName>
        <fullName evidence="7">Type 1 fimbrial protein</fullName>
    </submittedName>
</protein>
<keyword evidence="4" id="KW-0281">Fimbrium</keyword>
<feature type="domain" description="Fimbrial-type adhesion" evidence="6">
    <location>
        <begin position="36"/>
        <end position="185"/>
    </location>
</feature>
<evidence type="ECO:0000256" key="2">
    <source>
        <dbReference type="ARBA" id="ARBA00006671"/>
    </source>
</evidence>
<dbReference type="SUPFAM" id="SSF49401">
    <property type="entry name" value="Bacterial adhesins"/>
    <property type="match status" value="1"/>
</dbReference>
<dbReference type="GO" id="GO:0009289">
    <property type="term" value="C:pilus"/>
    <property type="evidence" value="ECO:0007669"/>
    <property type="project" value="UniProtKB-SubCell"/>
</dbReference>
<comment type="caution">
    <text evidence="7">The sequence shown here is derived from an EMBL/GenBank/DDBJ whole genome shotgun (WGS) entry which is preliminary data.</text>
</comment>
<dbReference type="InterPro" id="IPR008966">
    <property type="entry name" value="Adhesion_dom_sf"/>
</dbReference>
<evidence type="ECO:0000256" key="3">
    <source>
        <dbReference type="ARBA" id="ARBA00022729"/>
    </source>
</evidence>
<dbReference type="PANTHER" id="PTHR33420:SF12">
    <property type="entry name" value="FIMBRIN-LIKE PROTEIN FIMI-RELATED"/>
    <property type="match status" value="1"/>
</dbReference>
<dbReference type="InterPro" id="IPR000259">
    <property type="entry name" value="Adhesion_dom_fimbrial"/>
</dbReference>
<dbReference type="Gene3D" id="2.60.40.1090">
    <property type="entry name" value="Fimbrial-type adhesion domain"/>
    <property type="match status" value="1"/>
</dbReference>
<sequence length="186" mass="19165">MNKKLLTLAAVVSLTTMATAHADPSVTAGNGQRGVINFSGAITDATCDTGIIVDGNTVGFVELPVITVADFGTGASESTETPVEFQIAPLDPTTCDATTAALSLTGKAVTGFDDVLISNEMTTTNVGIQVKFADESSLLNKGYTDAAGNFDSSTKGVKLHANYFKTTDTANPGLVTSVANYQIAYL</sequence>
<proteinExistence type="inferred from homology"/>
<dbReference type="AlphaFoldDB" id="A0ABD6X948"/>
<evidence type="ECO:0000313" key="8">
    <source>
        <dbReference type="Proteomes" id="UP000241404"/>
    </source>
</evidence>
<evidence type="ECO:0000256" key="4">
    <source>
        <dbReference type="ARBA" id="ARBA00023263"/>
    </source>
</evidence>
<accession>A0ABD6X948</accession>
<evidence type="ECO:0000256" key="5">
    <source>
        <dbReference type="SAM" id="SignalP"/>
    </source>
</evidence>
<dbReference type="PANTHER" id="PTHR33420">
    <property type="entry name" value="FIMBRIAL SUBUNIT ELFA-RELATED"/>
    <property type="match status" value="1"/>
</dbReference>
<dbReference type="RefSeq" id="WP_065171441.1">
    <property type="nucleotide sequence ID" value="NZ_CP074085.1"/>
</dbReference>
<dbReference type="EMBL" id="PYMM01000001">
    <property type="protein sequence ID" value="PSU19000.1"/>
    <property type="molecule type" value="Genomic_DNA"/>
</dbReference>
<feature type="chain" id="PRO_5044765902" evidence="5">
    <location>
        <begin position="23"/>
        <end position="186"/>
    </location>
</feature>
<comment type="subcellular location">
    <subcellularLocation>
        <location evidence="1">Fimbrium</location>
    </subcellularLocation>
</comment>
<gene>
    <name evidence="7" type="ORF">CTM90_03240</name>
</gene>
<organism evidence="7 8">
    <name type="scientific">Photobacterium damselae</name>
    <dbReference type="NCBI Taxonomy" id="38293"/>
    <lineage>
        <taxon>Bacteria</taxon>
        <taxon>Pseudomonadati</taxon>
        <taxon>Pseudomonadota</taxon>
        <taxon>Gammaproteobacteria</taxon>
        <taxon>Vibrionales</taxon>
        <taxon>Vibrionaceae</taxon>
        <taxon>Photobacterium</taxon>
    </lineage>
</organism>
<comment type="similarity">
    <text evidence="2">Belongs to the fimbrial protein family.</text>
</comment>
<dbReference type="Proteomes" id="UP000241404">
    <property type="component" value="Unassembled WGS sequence"/>
</dbReference>
<reference evidence="7 8" key="1">
    <citation type="submission" date="2018-03" db="EMBL/GenBank/DDBJ databases">
        <title>Whole genome sequencing of Histamine producing bacteria.</title>
        <authorList>
            <person name="Butler K."/>
        </authorList>
    </citation>
    <scope>NUCLEOTIDE SEQUENCE [LARGE SCALE GENOMIC DNA]</scope>
    <source>
        <strain evidence="7 8">BT-6</strain>
    </source>
</reference>
<evidence type="ECO:0000256" key="1">
    <source>
        <dbReference type="ARBA" id="ARBA00004561"/>
    </source>
</evidence>
<dbReference type="InterPro" id="IPR036937">
    <property type="entry name" value="Adhesion_dom_fimbrial_sf"/>
</dbReference>
<keyword evidence="3 5" id="KW-0732">Signal</keyword>
<evidence type="ECO:0000313" key="7">
    <source>
        <dbReference type="EMBL" id="PSU19000.1"/>
    </source>
</evidence>